<proteinExistence type="predicted"/>
<dbReference type="GO" id="GO:0016020">
    <property type="term" value="C:membrane"/>
    <property type="evidence" value="ECO:0007669"/>
    <property type="project" value="UniProtKB-SubCell"/>
</dbReference>
<dbReference type="Pfam" id="PF03168">
    <property type="entry name" value="LEA_2"/>
    <property type="match status" value="1"/>
</dbReference>
<keyword evidence="3 5" id="KW-1133">Transmembrane helix</keyword>
<accession>A0AAE1JJ47</accession>
<keyword evidence="2 5" id="KW-0812">Transmembrane</keyword>
<sequence>MRGKDEFVHYSPLPSNPSPDPSNQNGVVILPACRPPHVLRHRRYLHWSASFFLILLLAAATFFLYPSDPDIRVVRIHLNHIGIKTHPKLVLDVSFFLTVNVKNRNFFSLSYDYINVSVGYRGRELGSVSSDGGHLRARASTYMNATLDLNGFQVIHDVFYLLEDLAKGFIPFDAETRVKGNLGLLFFNFPMKATVSCLVYVNTKNQTVVRQDCYPESFSFDAQYADNLKETC</sequence>
<feature type="domain" description="Late embryogenesis abundant protein LEA-2 subgroup" evidence="6">
    <location>
        <begin position="98"/>
        <end position="193"/>
    </location>
</feature>
<dbReference type="AlphaFoldDB" id="A0AAE1JJ47"/>
<dbReference type="Proteomes" id="UP001293593">
    <property type="component" value="Unassembled WGS sequence"/>
</dbReference>
<evidence type="ECO:0000313" key="7">
    <source>
        <dbReference type="EMBL" id="KAK4254134.1"/>
    </source>
</evidence>
<evidence type="ECO:0000256" key="1">
    <source>
        <dbReference type="ARBA" id="ARBA00004167"/>
    </source>
</evidence>
<name>A0AAE1JJ47_9FABA</name>
<evidence type="ECO:0000256" key="5">
    <source>
        <dbReference type="SAM" id="Phobius"/>
    </source>
</evidence>
<protein>
    <recommendedName>
        <fullName evidence="6">Late embryogenesis abundant protein LEA-2 subgroup domain-containing protein</fullName>
    </recommendedName>
</protein>
<evidence type="ECO:0000256" key="3">
    <source>
        <dbReference type="ARBA" id="ARBA00022989"/>
    </source>
</evidence>
<dbReference type="EMBL" id="JAWXYG010000014">
    <property type="protein sequence ID" value="KAK4254134.1"/>
    <property type="molecule type" value="Genomic_DNA"/>
</dbReference>
<dbReference type="Gene3D" id="2.60.40.1820">
    <property type="match status" value="1"/>
</dbReference>
<dbReference type="PANTHER" id="PTHR31234:SF4">
    <property type="entry name" value="EXPRESSED PROTEIN"/>
    <property type="match status" value="1"/>
</dbReference>
<comment type="caution">
    <text evidence="7">The sequence shown here is derived from an EMBL/GenBank/DDBJ whole genome shotgun (WGS) entry which is preliminary data.</text>
</comment>
<reference evidence="7" key="1">
    <citation type="submission" date="2023-10" db="EMBL/GenBank/DDBJ databases">
        <title>Chromosome-level genome of the transformable northern wattle, Acacia crassicarpa.</title>
        <authorList>
            <person name="Massaro I."/>
            <person name="Sinha N.R."/>
            <person name="Poethig S."/>
            <person name="Leichty A.R."/>
        </authorList>
    </citation>
    <scope>NUCLEOTIDE SEQUENCE</scope>
    <source>
        <strain evidence="7">Acra3RX</strain>
        <tissue evidence="7">Leaf</tissue>
    </source>
</reference>
<dbReference type="GO" id="GO:0098542">
    <property type="term" value="P:defense response to other organism"/>
    <property type="evidence" value="ECO:0007669"/>
    <property type="project" value="InterPro"/>
</dbReference>
<dbReference type="PANTHER" id="PTHR31234">
    <property type="entry name" value="LATE EMBRYOGENESIS ABUNDANT (LEA) HYDROXYPROLINE-RICH GLYCOPROTEIN FAMILY"/>
    <property type="match status" value="1"/>
</dbReference>
<keyword evidence="4 5" id="KW-0472">Membrane</keyword>
<evidence type="ECO:0000256" key="4">
    <source>
        <dbReference type="ARBA" id="ARBA00023136"/>
    </source>
</evidence>
<dbReference type="InterPro" id="IPR004864">
    <property type="entry name" value="LEA_2"/>
</dbReference>
<comment type="subcellular location">
    <subcellularLocation>
        <location evidence="1">Membrane</location>
        <topology evidence="1">Single-pass membrane protein</topology>
    </subcellularLocation>
</comment>
<dbReference type="SUPFAM" id="SSF117070">
    <property type="entry name" value="LEA14-like"/>
    <property type="match status" value="1"/>
</dbReference>
<organism evidence="7 8">
    <name type="scientific">Acacia crassicarpa</name>
    <name type="common">northern wattle</name>
    <dbReference type="NCBI Taxonomy" id="499986"/>
    <lineage>
        <taxon>Eukaryota</taxon>
        <taxon>Viridiplantae</taxon>
        <taxon>Streptophyta</taxon>
        <taxon>Embryophyta</taxon>
        <taxon>Tracheophyta</taxon>
        <taxon>Spermatophyta</taxon>
        <taxon>Magnoliopsida</taxon>
        <taxon>eudicotyledons</taxon>
        <taxon>Gunneridae</taxon>
        <taxon>Pentapetalae</taxon>
        <taxon>rosids</taxon>
        <taxon>fabids</taxon>
        <taxon>Fabales</taxon>
        <taxon>Fabaceae</taxon>
        <taxon>Caesalpinioideae</taxon>
        <taxon>mimosoid clade</taxon>
        <taxon>Acacieae</taxon>
        <taxon>Acacia</taxon>
    </lineage>
</organism>
<evidence type="ECO:0000313" key="8">
    <source>
        <dbReference type="Proteomes" id="UP001293593"/>
    </source>
</evidence>
<evidence type="ECO:0000256" key="2">
    <source>
        <dbReference type="ARBA" id="ARBA00022692"/>
    </source>
</evidence>
<evidence type="ECO:0000259" key="6">
    <source>
        <dbReference type="Pfam" id="PF03168"/>
    </source>
</evidence>
<keyword evidence="8" id="KW-1185">Reference proteome</keyword>
<dbReference type="InterPro" id="IPR044839">
    <property type="entry name" value="NDR1-like"/>
</dbReference>
<gene>
    <name evidence="7" type="ORF">QN277_009557</name>
</gene>
<feature type="transmembrane region" description="Helical" evidence="5">
    <location>
        <begin position="44"/>
        <end position="65"/>
    </location>
</feature>